<organism evidence="9">
    <name type="scientific">Rothia mucilaginosa</name>
    <dbReference type="NCBI Taxonomy" id="43675"/>
    <lineage>
        <taxon>Bacteria</taxon>
        <taxon>Bacillati</taxon>
        <taxon>Actinomycetota</taxon>
        <taxon>Actinomycetes</taxon>
        <taxon>Micrococcales</taxon>
        <taxon>Micrococcaceae</taxon>
        <taxon>Rothia</taxon>
    </lineage>
</organism>
<dbReference type="RefSeq" id="WP_060823964.1">
    <property type="nucleotide sequence ID" value="NZ_AP014938.1"/>
</dbReference>
<evidence type="ECO:0000256" key="1">
    <source>
        <dbReference type="ARBA" id="ARBA00004651"/>
    </source>
</evidence>
<accession>A0A0K2RYE6</accession>
<proteinExistence type="inferred from homology"/>
<dbReference type="Gene3D" id="1.10.3470.10">
    <property type="entry name" value="ABC transporter involved in vitamin B12 uptake, BtuC"/>
    <property type="match status" value="1"/>
</dbReference>
<dbReference type="Pfam" id="PF01032">
    <property type="entry name" value="FecCD"/>
    <property type="match status" value="1"/>
</dbReference>
<keyword evidence="3" id="KW-0813">Transport</keyword>
<feature type="transmembrane region" description="Helical" evidence="8">
    <location>
        <begin position="263"/>
        <end position="289"/>
    </location>
</feature>
<dbReference type="GO" id="GO:0033214">
    <property type="term" value="P:siderophore-iron import into cell"/>
    <property type="evidence" value="ECO:0007669"/>
    <property type="project" value="TreeGrafter"/>
</dbReference>
<dbReference type="InterPro" id="IPR037294">
    <property type="entry name" value="ABC_BtuC-like"/>
</dbReference>
<dbReference type="EMBL" id="AP014938">
    <property type="protein sequence ID" value="BAS19810.1"/>
    <property type="molecule type" value="Genomic_DNA"/>
</dbReference>
<feature type="transmembrane region" description="Helical" evidence="8">
    <location>
        <begin position="213"/>
        <end position="242"/>
    </location>
</feature>
<dbReference type="SUPFAM" id="SSF81345">
    <property type="entry name" value="ABC transporter involved in vitamin B12 uptake, BtuC"/>
    <property type="match status" value="1"/>
</dbReference>
<dbReference type="GO" id="GO:0005886">
    <property type="term" value="C:plasma membrane"/>
    <property type="evidence" value="ECO:0007669"/>
    <property type="project" value="UniProtKB-SubCell"/>
</dbReference>
<dbReference type="PANTHER" id="PTHR30472:SF25">
    <property type="entry name" value="ABC TRANSPORTER PERMEASE PROTEIN MJ0876-RELATED"/>
    <property type="match status" value="1"/>
</dbReference>
<sequence>MAAVKSAASARDYRASRRRRAGLTFTFLAVALCAVMVLSAGLGQYNIPVDQVVASVGRRLGLAPENPAMQLADSTLWNIRFPRVLLGVLVGAALGTSGAVMQSVFGNPLAEPGVIGVSSGAAVGACLSIVLNLQFFGIFTTPAFAFVGALAATALVYFLSRSSGRAKVLSMILTGIAVTAVANAIIAFLMFIADTTSRDQIVFWQMGSLNGSTWKAVASVWPVILIGLVACFVMASSLDVLALGERAAQHSGVNVERLRAVSIAATALLTGAAVAYAGIIAFIGLIIPHLLRMILGPSNRVLLPASALGGALLIALSDLGARTLVPFADLPIGIFTALVGGPTFFVLLRRSLGQGGGAS</sequence>
<keyword evidence="7 8" id="KW-0472">Membrane</keyword>
<feature type="transmembrane region" description="Helical" evidence="8">
    <location>
        <begin position="81"/>
        <end position="101"/>
    </location>
</feature>
<evidence type="ECO:0000256" key="3">
    <source>
        <dbReference type="ARBA" id="ARBA00022448"/>
    </source>
</evidence>
<dbReference type="InterPro" id="IPR000522">
    <property type="entry name" value="ABC_transptr_permease_BtuC"/>
</dbReference>
<dbReference type="CDD" id="cd06550">
    <property type="entry name" value="TM_ABC_iron-siderophores_like"/>
    <property type="match status" value="1"/>
</dbReference>
<reference evidence="10" key="1">
    <citation type="submission" date="2015-08" db="EMBL/GenBank/DDBJ databases">
        <title>Complete genome sequence of Rothia mucilaginosa strain NUM-Rm6536.</title>
        <authorList>
            <person name="Nambu T."/>
        </authorList>
    </citation>
    <scope>NUCLEOTIDE SEQUENCE [LARGE SCALE GENOMIC DNA]</scope>
    <source>
        <strain evidence="10">NUM-Rm6536</strain>
    </source>
</reference>
<comment type="similarity">
    <text evidence="2">Belongs to the binding-protein-dependent transport system permease family. FecCD subfamily.</text>
</comment>
<dbReference type="PANTHER" id="PTHR30472">
    <property type="entry name" value="FERRIC ENTEROBACTIN TRANSPORT SYSTEM PERMEASE PROTEIN"/>
    <property type="match status" value="1"/>
</dbReference>
<evidence type="ECO:0000256" key="7">
    <source>
        <dbReference type="ARBA" id="ARBA00023136"/>
    </source>
</evidence>
<dbReference type="PATRIC" id="fig|43675.28.peg.570"/>
<dbReference type="GO" id="GO:0022857">
    <property type="term" value="F:transmembrane transporter activity"/>
    <property type="evidence" value="ECO:0007669"/>
    <property type="project" value="InterPro"/>
</dbReference>
<name>A0A0K2RYE6_9MICC</name>
<keyword evidence="6 8" id="KW-1133">Transmembrane helix</keyword>
<feature type="transmembrane region" description="Helical" evidence="8">
    <location>
        <begin position="171"/>
        <end position="193"/>
    </location>
</feature>
<evidence type="ECO:0000256" key="4">
    <source>
        <dbReference type="ARBA" id="ARBA00022475"/>
    </source>
</evidence>
<dbReference type="Proteomes" id="UP000066203">
    <property type="component" value="Chromosome"/>
</dbReference>
<keyword evidence="5 8" id="KW-0812">Transmembrane</keyword>
<evidence type="ECO:0000256" key="5">
    <source>
        <dbReference type="ARBA" id="ARBA00022692"/>
    </source>
</evidence>
<comment type="subcellular location">
    <subcellularLocation>
        <location evidence="1">Cell membrane</location>
        <topology evidence="1">Multi-pass membrane protein</topology>
    </subcellularLocation>
</comment>
<dbReference type="AlphaFoldDB" id="A0A0K2RYE6"/>
<evidence type="ECO:0000313" key="10">
    <source>
        <dbReference type="Proteomes" id="UP000066203"/>
    </source>
</evidence>
<keyword evidence="4" id="KW-1003">Cell membrane</keyword>
<feature type="transmembrane region" description="Helical" evidence="8">
    <location>
        <begin position="21"/>
        <end position="42"/>
    </location>
</feature>
<evidence type="ECO:0000256" key="2">
    <source>
        <dbReference type="ARBA" id="ARBA00007935"/>
    </source>
</evidence>
<protein>
    <submittedName>
        <fullName evidence="9">Heme ABC transporter HmuU</fullName>
    </submittedName>
</protein>
<evidence type="ECO:0000313" key="9">
    <source>
        <dbReference type="EMBL" id="BAS19810.1"/>
    </source>
</evidence>
<gene>
    <name evidence="9" type="ORF">RM6536_0563</name>
</gene>
<feature type="transmembrane region" description="Helical" evidence="8">
    <location>
        <begin position="113"/>
        <end position="131"/>
    </location>
</feature>
<feature type="transmembrane region" description="Helical" evidence="8">
    <location>
        <begin position="137"/>
        <end position="159"/>
    </location>
</feature>
<dbReference type="FunFam" id="1.10.3470.10:FF:000001">
    <property type="entry name" value="Vitamin B12 ABC transporter permease BtuC"/>
    <property type="match status" value="1"/>
</dbReference>
<evidence type="ECO:0000256" key="6">
    <source>
        <dbReference type="ARBA" id="ARBA00022989"/>
    </source>
</evidence>
<feature type="transmembrane region" description="Helical" evidence="8">
    <location>
        <begin position="327"/>
        <end position="348"/>
    </location>
</feature>
<evidence type="ECO:0000256" key="8">
    <source>
        <dbReference type="SAM" id="Phobius"/>
    </source>
</evidence>